<accession>A0A7R9VM98</accession>
<dbReference type="AlphaFoldDB" id="A0A7R9VM98"/>
<proteinExistence type="predicted"/>
<gene>
    <name evidence="2" type="ORF">CEUR00632_LOCUS14543</name>
</gene>
<name>A0A7R9VM98_9CHLO</name>
<keyword evidence="1" id="KW-1133">Transmembrane helix</keyword>
<keyword evidence="1" id="KW-0812">Transmembrane</keyword>
<feature type="transmembrane region" description="Helical" evidence="1">
    <location>
        <begin position="72"/>
        <end position="95"/>
    </location>
</feature>
<evidence type="ECO:0000256" key="1">
    <source>
        <dbReference type="SAM" id="Phobius"/>
    </source>
</evidence>
<organism evidence="2">
    <name type="scientific">Chlamydomonas euryale</name>
    <dbReference type="NCBI Taxonomy" id="1486919"/>
    <lineage>
        <taxon>Eukaryota</taxon>
        <taxon>Viridiplantae</taxon>
        <taxon>Chlorophyta</taxon>
        <taxon>core chlorophytes</taxon>
        <taxon>Chlorophyceae</taxon>
        <taxon>CS clade</taxon>
        <taxon>Chlamydomonadales</taxon>
        <taxon>Chlamydomonadaceae</taxon>
        <taxon>Chlamydomonas</taxon>
    </lineage>
</organism>
<reference evidence="2" key="1">
    <citation type="submission" date="2021-01" db="EMBL/GenBank/DDBJ databases">
        <authorList>
            <person name="Corre E."/>
            <person name="Pelletier E."/>
            <person name="Niang G."/>
            <person name="Scheremetjew M."/>
            <person name="Finn R."/>
            <person name="Kale V."/>
            <person name="Holt S."/>
            <person name="Cochrane G."/>
            <person name="Meng A."/>
            <person name="Brown T."/>
            <person name="Cohen L."/>
        </authorList>
    </citation>
    <scope>NUCLEOTIDE SEQUENCE</scope>
    <source>
        <strain evidence="2">CCMP219</strain>
    </source>
</reference>
<sequence>MLLLLLPIMLLLLLLLPVLLLLLVTKVVLGAVMLVSRRGRPVSPGWHTWGIPRRLPRRRAGLLPEVLRLLGMIHAVLVGVGIVVPLELPVCIFCCPRQTK</sequence>
<evidence type="ECO:0000313" key="2">
    <source>
        <dbReference type="EMBL" id="CAD8298403.1"/>
    </source>
</evidence>
<dbReference type="EMBL" id="HBEC01031361">
    <property type="protein sequence ID" value="CAD8298403.1"/>
    <property type="molecule type" value="Transcribed_RNA"/>
</dbReference>
<keyword evidence="1" id="KW-0472">Membrane</keyword>
<protein>
    <submittedName>
        <fullName evidence="2">Uncharacterized protein</fullName>
    </submittedName>
</protein>